<sequence length="125" mass="14336">MKQSIVHLALVVDDYDEAIAFYTQMLDFELIEDTYQPEQDKRWVVVSPKGSQGTTILLAKASKPIQKNSLAIKRGDGSFYSSAPMIFNGITTKCWKKGSYSLEIRKMRRMARWRYLRICMGICGT</sequence>
<gene>
    <name evidence="3" type="ORF">I592_03107</name>
    <name evidence="2" type="ORF">UKC_00341</name>
</gene>
<proteinExistence type="predicted"/>
<feature type="domain" description="Glyoxalase/fosfomycin resistance/dioxygenase" evidence="1">
    <location>
        <begin position="5"/>
        <end position="67"/>
    </location>
</feature>
<dbReference type="InterPro" id="IPR004360">
    <property type="entry name" value="Glyas_Fos-R_dOase_dom"/>
</dbReference>
<dbReference type="Proteomes" id="UP000013750">
    <property type="component" value="Unassembled WGS sequence"/>
</dbReference>
<dbReference type="Proteomes" id="UP000014160">
    <property type="component" value="Unassembled WGS sequence"/>
</dbReference>
<dbReference type="Gene3D" id="3.10.180.10">
    <property type="entry name" value="2,3-Dihydroxybiphenyl 1,2-Dioxygenase, domain 1"/>
    <property type="match status" value="1"/>
</dbReference>
<dbReference type="Pfam" id="PF00903">
    <property type="entry name" value="Glyoxalase"/>
    <property type="match status" value="1"/>
</dbReference>
<evidence type="ECO:0000313" key="4">
    <source>
        <dbReference type="Proteomes" id="UP000013750"/>
    </source>
</evidence>
<dbReference type="SUPFAM" id="SSF54593">
    <property type="entry name" value="Glyoxalase/Bleomycin resistance protein/Dihydroxybiphenyl dioxygenase"/>
    <property type="match status" value="1"/>
</dbReference>
<comment type="caution">
    <text evidence="2">The sequence shown here is derived from an EMBL/GenBank/DDBJ whole genome shotgun (WGS) entry which is preliminary data.</text>
</comment>
<evidence type="ECO:0000313" key="5">
    <source>
        <dbReference type="Proteomes" id="UP000014160"/>
    </source>
</evidence>
<reference evidence="3 5" key="2">
    <citation type="submission" date="2013-03" db="EMBL/GenBank/DDBJ databases">
        <title>The Genome Sequence of Enterococcus gilvus ATCC BAA-350 (PacBio/Illumina hybrid assembly).</title>
        <authorList>
            <consortium name="The Broad Institute Genomics Platform"/>
            <consortium name="The Broad Institute Genome Sequencing Center for Infectious Disease"/>
            <person name="Earl A."/>
            <person name="Russ C."/>
            <person name="Gilmore M."/>
            <person name="Surin D."/>
            <person name="Walker B."/>
            <person name="Young S."/>
            <person name="Zeng Q."/>
            <person name="Gargeya S."/>
            <person name="Fitzgerald M."/>
            <person name="Haas B."/>
            <person name="Abouelleil A."/>
            <person name="Allen A.W."/>
            <person name="Alvarado L."/>
            <person name="Arachchi H.M."/>
            <person name="Berlin A.M."/>
            <person name="Chapman S.B."/>
            <person name="Gainer-Dewar J."/>
            <person name="Goldberg J."/>
            <person name="Griggs A."/>
            <person name="Gujja S."/>
            <person name="Hansen M."/>
            <person name="Howarth C."/>
            <person name="Imamovic A."/>
            <person name="Ireland A."/>
            <person name="Larimer J."/>
            <person name="McCowan C."/>
            <person name="Murphy C."/>
            <person name="Pearson M."/>
            <person name="Poon T.W."/>
            <person name="Priest M."/>
            <person name="Roberts A."/>
            <person name="Saif S."/>
            <person name="Shea T."/>
            <person name="Sisk P."/>
            <person name="Sykes S."/>
            <person name="Wortman J."/>
            <person name="Nusbaum C."/>
            <person name="Birren B."/>
        </authorList>
    </citation>
    <scope>NUCLEOTIDE SEQUENCE [LARGE SCALE GENOMIC DNA]</scope>
    <source>
        <strain evidence="3 5">ATCC BAA-350</strain>
    </source>
</reference>
<dbReference type="PANTHER" id="PTHR36437:SF2">
    <property type="entry name" value="GLYOXALASE_BLEOMYCIN RESISTANCE PROTEIN_DIOXYGENASE"/>
    <property type="match status" value="1"/>
</dbReference>
<protein>
    <recommendedName>
        <fullName evidence="1">Glyoxalase/fosfomycin resistance/dioxygenase domain-containing protein</fullName>
    </recommendedName>
</protein>
<dbReference type="eggNOG" id="COG0346">
    <property type="taxonomic scope" value="Bacteria"/>
</dbReference>
<evidence type="ECO:0000313" key="3">
    <source>
        <dbReference type="EMBL" id="EOW78969.1"/>
    </source>
</evidence>
<evidence type="ECO:0000313" key="2">
    <source>
        <dbReference type="EMBL" id="EOI58269.1"/>
    </source>
</evidence>
<name>R2XTJ3_9ENTE</name>
<dbReference type="PANTHER" id="PTHR36437">
    <property type="entry name" value="GLYOXALASE/BLEOMYCIN RESISTANCE PROTEIN/DIOXYGENASE"/>
    <property type="match status" value="1"/>
</dbReference>
<dbReference type="EMBL" id="ASWH01000002">
    <property type="protein sequence ID" value="EOW78969.1"/>
    <property type="molecule type" value="Genomic_DNA"/>
</dbReference>
<reference evidence="2 4" key="1">
    <citation type="submission" date="2013-02" db="EMBL/GenBank/DDBJ databases">
        <title>The Genome Sequence of Enterococcus gilvus ATCC BAA-350.</title>
        <authorList>
            <consortium name="The Broad Institute Genome Sequencing Platform"/>
            <consortium name="The Broad Institute Genome Sequencing Center for Infectious Disease"/>
            <person name="Earl A.M."/>
            <person name="Gilmore M.S."/>
            <person name="Lebreton F."/>
            <person name="Walker B."/>
            <person name="Young S.K."/>
            <person name="Zeng Q."/>
            <person name="Gargeya S."/>
            <person name="Fitzgerald M."/>
            <person name="Haas B."/>
            <person name="Abouelleil A."/>
            <person name="Alvarado L."/>
            <person name="Arachchi H.M."/>
            <person name="Berlin A.M."/>
            <person name="Chapman S.B."/>
            <person name="Dewar J."/>
            <person name="Goldberg J."/>
            <person name="Griggs A."/>
            <person name="Gujja S."/>
            <person name="Hansen M."/>
            <person name="Howarth C."/>
            <person name="Imamovic A."/>
            <person name="Larimer J."/>
            <person name="McCowan C."/>
            <person name="Murphy C."/>
            <person name="Neiman D."/>
            <person name="Pearson M."/>
            <person name="Priest M."/>
            <person name="Roberts A."/>
            <person name="Saif S."/>
            <person name="Shea T."/>
            <person name="Sisk P."/>
            <person name="Sykes S."/>
            <person name="Wortman J."/>
            <person name="Nusbaum C."/>
            <person name="Birren B."/>
        </authorList>
    </citation>
    <scope>NUCLEOTIDE SEQUENCE [LARGE SCALE GENOMIC DNA]</scope>
    <source>
        <strain evidence="2 4">ATCC BAA-350</strain>
    </source>
</reference>
<dbReference type="AlphaFoldDB" id="R2XTJ3"/>
<dbReference type="HOGENOM" id="CLU_1989193_0_0_9"/>
<keyword evidence="5" id="KW-1185">Reference proteome</keyword>
<evidence type="ECO:0000259" key="1">
    <source>
        <dbReference type="Pfam" id="PF00903"/>
    </source>
</evidence>
<accession>R2XTJ3</accession>
<dbReference type="PATRIC" id="fig|1158614.3.peg.334"/>
<dbReference type="InterPro" id="IPR029068">
    <property type="entry name" value="Glyas_Bleomycin-R_OHBP_Dase"/>
</dbReference>
<dbReference type="EMBL" id="AJDQ01000003">
    <property type="protein sequence ID" value="EOI58269.1"/>
    <property type="molecule type" value="Genomic_DNA"/>
</dbReference>
<organism evidence="2 4">
    <name type="scientific">Enterococcus gilvus ATCC BAA-350</name>
    <dbReference type="NCBI Taxonomy" id="1158614"/>
    <lineage>
        <taxon>Bacteria</taxon>
        <taxon>Bacillati</taxon>
        <taxon>Bacillota</taxon>
        <taxon>Bacilli</taxon>
        <taxon>Lactobacillales</taxon>
        <taxon>Enterococcaceae</taxon>
        <taxon>Enterococcus</taxon>
    </lineage>
</organism>